<evidence type="ECO:0000256" key="2">
    <source>
        <dbReference type="ARBA" id="ARBA00022692"/>
    </source>
</evidence>
<comment type="caution">
    <text evidence="9">The sequence shown here is derived from an EMBL/GenBank/DDBJ whole genome shotgun (WGS) entry which is preliminary data.</text>
</comment>
<keyword evidence="2 7" id="KW-0812">Transmembrane</keyword>
<comment type="similarity">
    <text evidence="5">Belongs to the SAT4 family.</text>
</comment>
<dbReference type="InterPro" id="IPR049326">
    <property type="entry name" value="Rhodopsin_dom_fungi"/>
</dbReference>
<evidence type="ECO:0000256" key="4">
    <source>
        <dbReference type="ARBA" id="ARBA00023136"/>
    </source>
</evidence>
<reference evidence="9 10" key="1">
    <citation type="submission" date="2024-07" db="EMBL/GenBank/DDBJ databases">
        <title>Section-level genome sequencing and comparative genomics of Aspergillus sections Usti and Cavernicolus.</title>
        <authorList>
            <consortium name="Lawrence Berkeley National Laboratory"/>
            <person name="Nybo J.L."/>
            <person name="Vesth T.C."/>
            <person name="Theobald S."/>
            <person name="Frisvad J.C."/>
            <person name="Larsen T.O."/>
            <person name="Kjaerboelling I."/>
            <person name="Rothschild-Mancinelli K."/>
            <person name="Lyhne E.K."/>
            <person name="Kogle M.E."/>
            <person name="Barry K."/>
            <person name="Clum A."/>
            <person name="Na H."/>
            <person name="Ledsgaard L."/>
            <person name="Lin J."/>
            <person name="Lipzen A."/>
            <person name="Kuo A."/>
            <person name="Riley R."/>
            <person name="Mondo S."/>
            <person name="Labutti K."/>
            <person name="Haridas S."/>
            <person name="Pangalinan J."/>
            <person name="Salamov A.A."/>
            <person name="Simmons B.A."/>
            <person name="Magnuson J.K."/>
            <person name="Chen J."/>
            <person name="Drula E."/>
            <person name="Henrissat B."/>
            <person name="Wiebenga A."/>
            <person name="Lubbers R.J."/>
            <person name="Gomes A.C."/>
            <person name="Makela M.R."/>
            <person name="Stajich J."/>
            <person name="Grigoriev I.V."/>
            <person name="Mortensen U.H."/>
            <person name="De Vries R.P."/>
            <person name="Baker S.E."/>
            <person name="Andersen M.R."/>
        </authorList>
    </citation>
    <scope>NUCLEOTIDE SEQUENCE [LARGE SCALE GENOMIC DNA]</scope>
    <source>
        <strain evidence="9 10">CBS 209.92</strain>
    </source>
</reference>
<feature type="transmembrane region" description="Helical" evidence="7">
    <location>
        <begin position="193"/>
        <end position="212"/>
    </location>
</feature>
<sequence length="362" mass="40881">MYVLPVSISLVGLSTIVVALRLYTRIRLVCSPGWDDWFLLLSLLTDYAFFGVLMAEHTHGLGRPQATLTQSEYQDQLKMLWISVPLYNLTLNLTKISMVLLYLRLFTTRIYRVLLWVLLVLIVCSGLWMVIGTLLICIPVQAFWDPNIPRTCISREVVWFLNAALQIAGDLVLVVLPMPQLIRLRIPRRQKACVIFIFALGLFVCATSAVRLHTLVLLTRATDYSRLNGVVAIWSFAECNVALVCASLPTFRQLINQKFPRSLPSCARVSRSQGEKRLRDPAMLWVPFRGNAGYSADVSVDVGMDSNSHCHSGASGIQVVRELRWEMGSASTRCQGEDNRRHSNGKAEQPDFDRMPDLHFQV</sequence>
<dbReference type="PANTHER" id="PTHR33048">
    <property type="entry name" value="PTH11-LIKE INTEGRAL MEMBRANE PROTEIN (AFU_ORTHOLOGUE AFUA_5G11245)"/>
    <property type="match status" value="1"/>
</dbReference>
<feature type="domain" description="Rhodopsin" evidence="8">
    <location>
        <begin position="20"/>
        <end position="256"/>
    </location>
</feature>
<evidence type="ECO:0000256" key="6">
    <source>
        <dbReference type="SAM" id="MobiDB-lite"/>
    </source>
</evidence>
<accession>A0ABR4GPE4</accession>
<keyword evidence="3 7" id="KW-1133">Transmembrane helix</keyword>
<keyword evidence="10" id="KW-1185">Reference proteome</keyword>
<name>A0ABR4GPE4_9EURO</name>
<protein>
    <recommendedName>
        <fullName evidence="8">Rhodopsin domain-containing protein</fullName>
    </recommendedName>
</protein>
<comment type="subcellular location">
    <subcellularLocation>
        <location evidence="1">Membrane</location>
        <topology evidence="1">Multi-pass membrane protein</topology>
    </subcellularLocation>
</comment>
<dbReference type="PANTHER" id="PTHR33048:SF47">
    <property type="entry name" value="INTEGRAL MEMBRANE PROTEIN-RELATED"/>
    <property type="match status" value="1"/>
</dbReference>
<feature type="transmembrane region" description="Helical" evidence="7">
    <location>
        <begin position="115"/>
        <end position="144"/>
    </location>
</feature>
<keyword evidence="4 7" id="KW-0472">Membrane</keyword>
<evidence type="ECO:0000256" key="7">
    <source>
        <dbReference type="SAM" id="Phobius"/>
    </source>
</evidence>
<gene>
    <name evidence="9" type="ORF">BJX66DRAFT_99834</name>
</gene>
<evidence type="ECO:0000256" key="1">
    <source>
        <dbReference type="ARBA" id="ARBA00004141"/>
    </source>
</evidence>
<proteinExistence type="inferred from homology"/>
<feature type="transmembrane region" description="Helical" evidence="7">
    <location>
        <begin position="80"/>
        <end position="103"/>
    </location>
</feature>
<dbReference type="EMBL" id="JBFTWV010000002">
    <property type="protein sequence ID" value="KAL2800807.1"/>
    <property type="molecule type" value="Genomic_DNA"/>
</dbReference>
<evidence type="ECO:0000256" key="5">
    <source>
        <dbReference type="ARBA" id="ARBA00038359"/>
    </source>
</evidence>
<evidence type="ECO:0000313" key="9">
    <source>
        <dbReference type="EMBL" id="KAL2800807.1"/>
    </source>
</evidence>
<organism evidence="9 10">
    <name type="scientific">Aspergillus keveii</name>
    <dbReference type="NCBI Taxonomy" id="714993"/>
    <lineage>
        <taxon>Eukaryota</taxon>
        <taxon>Fungi</taxon>
        <taxon>Dikarya</taxon>
        <taxon>Ascomycota</taxon>
        <taxon>Pezizomycotina</taxon>
        <taxon>Eurotiomycetes</taxon>
        <taxon>Eurotiomycetidae</taxon>
        <taxon>Eurotiales</taxon>
        <taxon>Aspergillaceae</taxon>
        <taxon>Aspergillus</taxon>
        <taxon>Aspergillus subgen. Nidulantes</taxon>
    </lineage>
</organism>
<evidence type="ECO:0000259" key="8">
    <source>
        <dbReference type="Pfam" id="PF20684"/>
    </source>
</evidence>
<feature type="transmembrane region" description="Helical" evidence="7">
    <location>
        <begin position="36"/>
        <end position="55"/>
    </location>
</feature>
<feature type="compositionally biased region" description="Basic and acidic residues" evidence="6">
    <location>
        <begin position="348"/>
        <end position="362"/>
    </location>
</feature>
<dbReference type="InterPro" id="IPR052337">
    <property type="entry name" value="SAT4-like"/>
</dbReference>
<feature type="transmembrane region" description="Helical" evidence="7">
    <location>
        <begin position="159"/>
        <end position="181"/>
    </location>
</feature>
<dbReference type="Proteomes" id="UP001610563">
    <property type="component" value="Unassembled WGS sequence"/>
</dbReference>
<feature type="transmembrane region" description="Helical" evidence="7">
    <location>
        <begin position="232"/>
        <end position="251"/>
    </location>
</feature>
<dbReference type="Pfam" id="PF20684">
    <property type="entry name" value="Fung_rhodopsin"/>
    <property type="match status" value="1"/>
</dbReference>
<evidence type="ECO:0000256" key="3">
    <source>
        <dbReference type="ARBA" id="ARBA00022989"/>
    </source>
</evidence>
<evidence type="ECO:0000313" key="10">
    <source>
        <dbReference type="Proteomes" id="UP001610563"/>
    </source>
</evidence>
<feature type="region of interest" description="Disordered" evidence="6">
    <location>
        <begin position="331"/>
        <end position="362"/>
    </location>
</feature>
<feature type="transmembrane region" description="Helical" evidence="7">
    <location>
        <begin position="6"/>
        <end position="24"/>
    </location>
</feature>